<dbReference type="PANTHER" id="PTHR30354">
    <property type="entry name" value="GNT FAMILY GLUCONATE TRANSPORTER"/>
    <property type="match status" value="1"/>
</dbReference>
<name>A0A1G6A5H4_EUBOX</name>
<protein>
    <submittedName>
        <fullName evidence="2">H+/gluconate symporter</fullName>
    </submittedName>
</protein>
<feature type="transmembrane region" description="Helical" evidence="1">
    <location>
        <begin position="5"/>
        <end position="21"/>
    </location>
</feature>
<dbReference type="PANTHER" id="PTHR30354:SF7">
    <property type="entry name" value="BLL7963 PROTEIN"/>
    <property type="match status" value="1"/>
</dbReference>
<keyword evidence="1" id="KW-1133">Transmembrane helix</keyword>
<dbReference type="OrthoDB" id="86125at2"/>
<feature type="transmembrane region" description="Helical" evidence="1">
    <location>
        <begin position="421"/>
        <end position="444"/>
    </location>
</feature>
<accession>A0A1G6A5H4</accession>
<feature type="transmembrane region" description="Helical" evidence="1">
    <location>
        <begin position="268"/>
        <end position="287"/>
    </location>
</feature>
<evidence type="ECO:0000256" key="1">
    <source>
        <dbReference type="SAM" id="Phobius"/>
    </source>
</evidence>
<reference evidence="2 3" key="1">
    <citation type="submission" date="2016-10" db="EMBL/GenBank/DDBJ databases">
        <authorList>
            <person name="de Groot N.N."/>
        </authorList>
    </citation>
    <scope>NUCLEOTIDE SEQUENCE [LARGE SCALE GENOMIC DNA]</scope>
    <source>
        <strain evidence="2 3">DSM 3217</strain>
    </source>
</reference>
<organism evidence="2 3">
    <name type="scientific">Eubacterium oxidoreducens</name>
    <dbReference type="NCBI Taxonomy" id="1732"/>
    <lineage>
        <taxon>Bacteria</taxon>
        <taxon>Bacillati</taxon>
        <taxon>Bacillota</taxon>
        <taxon>Clostridia</taxon>
        <taxon>Eubacteriales</taxon>
        <taxon>Eubacteriaceae</taxon>
        <taxon>Eubacterium</taxon>
    </lineage>
</organism>
<feature type="transmembrane region" description="Helical" evidence="1">
    <location>
        <begin position="27"/>
        <end position="46"/>
    </location>
</feature>
<sequence length="446" mass="46580">MTALGIIGIIVGVAILIYGAYKGISTIILAPLCGLLIALFNGMNLLETFTDTMLPSTCNYVTAMLGPVMCGCVIAALYNKSGAALSIANALYSLFTIRARKKSSDGEPVIMRPILAIITIYVIGTTLAYSGMNPVVLMFILFPIAMDLFEKSLIPRAMGPGVVLGALATAACSMPGTTSDQNVIAVQMLGTSPMAAAIPGFIGGGVVLALNIVMMNIISKKQIAAGIVYTPPKQLEGRPTDVKTPHWILAVIPIAVTLICFNGLGLDILPSMMLNIILSLIFFFPYYGKFAGLKELLVPVGSQTTMLVLQVGLLGAIGGVVAASPAFPVLTNALLSMHGPALFKVLLAIALLTGASGSGPAGLSATLPYLSETFTNMGVSLNAIHRVSVFASQTLDTLPTNPGYIIATGIAEVEIKDSYKYVFITTVLNTTITAIVVALILTIFPC</sequence>
<dbReference type="AlphaFoldDB" id="A0A1G6A5H4"/>
<keyword evidence="3" id="KW-1185">Reference proteome</keyword>
<evidence type="ECO:0000313" key="2">
    <source>
        <dbReference type="EMBL" id="SDB03669.1"/>
    </source>
</evidence>
<dbReference type="GO" id="GO:0015128">
    <property type="term" value="F:gluconate transmembrane transporter activity"/>
    <property type="evidence" value="ECO:0007669"/>
    <property type="project" value="InterPro"/>
</dbReference>
<feature type="transmembrane region" description="Helical" evidence="1">
    <location>
        <begin position="342"/>
        <end position="363"/>
    </location>
</feature>
<keyword evidence="1" id="KW-0472">Membrane</keyword>
<dbReference type="EMBL" id="FMXR01000004">
    <property type="protein sequence ID" value="SDB03669.1"/>
    <property type="molecule type" value="Genomic_DNA"/>
</dbReference>
<dbReference type="GO" id="GO:0005886">
    <property type="term" value="C:plasma membrane"/>
    <property type="evidence" value="ECO:0007669"/>
    <property type="project" value="TreeGrafter"/>
</dbReference>
<dbReference type="Proteomes" id="UP000199228">
    <property type="component" value="Unassembled WGS sequence"/>
</dbReference>
<proteinExistence type="predicted"/>
<dbReference type="RefSeq" id="WP_090171408.1">
    <property type="nucleotide sequence ID" value="NZ_FMXR01000004.1"/>
</dbReference>
<feature type="transmembrane region" description="Helical" evidence="1">
    <location>
        <begin position="307"/>
        <end position="330"/>
    </location>
</feature>
<evidence type="ECO:0000313" key="3">
    <source>
        <dbReference type="Proteomes" id="UP000199228"/>
    </source>
</evidence>
<feature type="transmembrane region" description="Helical" evidence="1">
    <location>
        <begin position="195"/>
        <end position="218"/>
    </location>
</feature>
<gene>
    <name evidence="2" type="ORF">SAMN02910417_00286</name>
</gene>
<feature type="transmembrane region" description="Helical" evidence="1">
    <location>
        <begin position="244"/>
        <end position="261"/>
    </location>
</feature>
<feature type="transmembrane region" description="Helical" evidence="1">
    <location>
        <begin position="58"/>
        <end position="77"/>
    </location>
</feature>
<dbReference type="InterPro" id="IPR003474">
    <property type="entry name" value="Glcn_transporter"/>
</dbReference>
<dbReference type="STRING" id="1732.SAMN02910417_00286"/>
<feature type="transmembrane region" description="Helical" evidence="1">
    <location>
        <begin position="120"/>
        <end position="145"/>
    </location>
</feature>
<keyword evidence="1" id="KW-0812">Transmembrane</keyword>